<evidence type="ECO:0000256" key="8">
    <source>
        <dbReference type="ARBA" id="ARBA00023157"/>
    </source>
</evidence>
<dbReference type="GO" id="GO:0005886">
    <property type="term" value="C:plasma membrane"/>
    <property type="evidence" value="ECO:0007669"/>
    <property type="project" value="TreeGrafter"/>
</dbReference>
<evidence type="ECO:0000256" key="11">
    <source>
        <dbReference type="ARBA" id="ARBA00046288"/>
    </source>
</evidence>
<dbReference type="Pfam" id="PF14670">
    <property type="entry name" value="FXa_inhibition"/>
    <property type="match status" value="1"/>
</dbReference>
<dbReference type="PANTHER" id="PTHR22722">
    <property type="entry name" value="LOW-DENSITY LIPOPROTEIN RECEPTOR-RELATED PROTEIN 2-RELATED"/>
    <property type="match status" value="1"/>
</dbReference>
<dbReference type="AlphaFoldDB" id="A0A8J9UZZ7"/>
<evidence type="ECO:0000256" key="14">
    <source>
        <dbReference type="SAM" id="MobiDB-lite"/>
    </source>
</evidence>
<dbReference type="Gene3D" id="4.10.400.10">
    <property type="entry name" value="Low-density Lipoprotein Receptor"/>
    <property type="match status" value="3"/>
</dbReference>
<dbReference type="Proteomes" id="UP000838878">
    <property type="component" value="Chromosome 12"/>
</dbReference>
<keyword evidence="10" id="KW-0325">Glycoprotein</keyword>
<keyword evidence="4 15" id="KW-0732">Signal</keyword>
<dbReference type="GO" id="GO:0005509">
    <property type="term" value="F:calcium ion binding"/>
    <property type="evidence" value="ECO:0007669"/>
    <property type="project" value="InterPro"/>
</dbReference>
<feature type="domain" description="EGF-like" evidence="16">
    <location>
        <begin position="235"/>
        <end position="250"/>
    </location>
</feature>
<evidence type="ECO:0000256" key="6">
    <source>
        <dbReference type="ARBA" id="ARBA00022989"/>
    </source>
</evidence>
<dbReference type="InterPro" id="IPR000033">
    <property type="entry name" value="LDLR_classB_rpt"/>
</dbReference>
<dbReference type="Gene3D" id="2.10.25.10">
    <property type="entry name" value="Laminin"/>
    <property type="match status" value="1"/>
</dbReference>
<dbReference type="SUPFAM" id="SSF63825">
    <property type="entry name" value="YWTD domain"/>
    <property type="match status" value="2"/>
</dbReference>
<keyword evidence="9" id="KW-0675">Receptor</keyword>
<keyword evidence="8 12" id="KW-1015">Disulfide bond</keyword>
<sequence length="755" mass="82411">MVPAAEAAPALLLAVLLVASAVSAHWPISESSSGIPGEELTGTLKCNDDQFACADALRCVPAAWRCDGRAHCTDASDEISCTYNTTCGPGQFRCVRSGLCIAASWRCDGDADCGPHDASDEDPYMCEKDFKCWGAWARCATPEDGQFSCVPVYNFCDGVRHCLDGSDEWDICDNFTESSCAALGCAACRPTHEGASCYCQPGYEWRDGRCVDSDECEWEGACAQRCSNLPGSYACACAAGYVLRADQRSCAAVNDPVGAPLSLIVATESGVERVWPAEPAASARGNHSLAALDVRAIDFLYTNRSVCYVHRNVSRAALVCVDADDFSRRRELPAPHPLPDLDSVEHLAIDWVSGNWYVADSARELVALCDAALRHCRLLPERALGRLRSLALDPTAGYMFWSAWGAEPPAVRRASLAGADARALADLKLVYPGALALDPAARALYWVDAYLECVERVDYDGRRRATVRRGYDSQRLERISVLEGLLYLPVWQNRSVLAASRYRRARAPPAHHAVRARPLAALVYHRQRQPNVTHPCAVRKGGCAHVCVPAYSGAAPRAHCVCRNGYRLVGHGDCEQRRTWCWKVYEYVAWAPAGVEAESYLVVSRGAPALVGGLVLAGAGPGAAPGAEPDEPFAPATHAARPTASDVDIDKQMLYYCDVHKYQIIRQKLDGSQQEVFLGAEVDNCEGLAIDWMSRNVYWTDDALGQLSVARLDARARRVLLRAPHYHPRALALDPANGQVLHCTIILYYFYIMLF</sequence>
<dbReference type="InterPro" id="IPR051221">
    <property type="entry name" value="LDLR-related"/>
</dbReference>
<feature type="non-terminal residue" evidence="17">
    <location>
        <position position="755"/>
    </location>
</feature>
<feature type="signal peptide" evidence="15">
    <location>
        <begin position="1"/>
        <end position="24"/>
    </location>
</feature>
<dbReference type="InterPro" id="IPR000742">
    <property type="entry name" value="EGF"/>
</dbReference>
<dbReference type="OrthoDB" id="9990982at2759"/>
<dbReference type="InterPro" id="IPR000152">
    <property type="entry name" value="EGF-type_Asp/Asn_hydroxyl_site"/>
</dbReference>
<feature type="chain" id="PRO_5035430853" description="EGF-like domain-containing protein" evidence="15">
    <location>
        <begin position="25"/>
        <end position="755"/>
    </location>
</feature>
<dbReference type="SMART" id="SM00181">
    <property type="entry name" value="EGF"/>
    <property type="match status" value="3"/>
</dbReference>
<accession>A0A8J9UZZ7</accession>
<feature type="repeat" description="LDL-receptor class B" evidence="13">
    <location>
        <begin position="652"/>
        <end position="694"/>
    </location>
</feature>
<evidence type="ECO:0000256" key="10">
    <source>
        <dbReference type="ARBA" id="ARBA00023180"/>
    </source>
</evidence>
<dbReference type="PROSITE" id="PS51120">
    <property type="entry name" value="LDLRB"/>
    <property type="match status" value="2"/>
</dbReference>
<evidence type="ECO:0000256" key="12">
    <source>
        <dbReference type="PROSITE-ProRule" id="PRU00124"/>
    </source>
</evidence>
<dbReference type="FunFam" id="4.10.400.10:FF:000045">
    <property type="entry name" value="Low-density lipoprotein receptor-related protein 2"/>
    <property type="match status" value="1"/>
</dbReference>
<keyword evidence="3" id="KW-0812">Transmembrane</keyword>
<keyword evidence="6" id="KW-1133">Transmembrane helix</keyword>
<dbReference type="GO" id="GO:0012505">
    <property type="term" value="C:endomembrane system"/>
    <property type="evidence" value="ECO:0007669"/>
    <property type="project" value="UniProtKB-SubCell"/>
</dbReference>
<dbReference type="PANTHER" id="PTHR22722:SF15">
    <property type="entry name" value="LOW-DENSITY LIPOPROTEIN RECEPTOR-RELATED"/>
    <property type="match status" value="1"/>
</dbReference>
<organism evidence="17 18">
    <name type="scientific">Brenthis ino</name>
    <name type="common">lesser marbled fritillary</name>
    <dbReference type="NCBI Taxonomy" id="405034"/>
    <lineage>
        <taxon>Eukaryota</taxon>
        <taxon>Metazoa</taxon>
        <taxon>Ecdysozoa</taxon>
        <taxon>Arthropoda</taxon>
        <taxon>Hexapoda</taxon>
        <taxon>Insecta</taxon>
        <taxon>Pterygota</taxon>
        <taxon>Neoptera</taxon>
        <taxon>Endopterygota</taxon>
        <taxon>Lepidoptera</taxon>
        <taxon>Glossata</taxon>
        <taxon>Ditrysia</taxon>
        <taxon>Papilionoidea</taxon>
        <taxon>Nymphalidae</taxon>
        <taxon>Heliconiinae</taxon>
        <taxon>Argynnini</taxon>
        <taxon>Brenthis</taxon>
    </lineage>
</organism>
<dbReference type="CDD" id="cd00112">
    <property type="entry name" value="LDLa"/>
    <property type="match status" value="3"/>
</dbReference>
<evidence type="ECO:0000256" key="7">
    <source>
        <dbReference type="ARBA" id="ARBA00023136"/>
    </source>
</evidence>
<evidence type="ECO:0000256" key="2">
    <source>
        <dbReference type="ARBA" id="ARBA00022583"/>
    </source>
</evidence>
<evidence type="ECO:0000313" key="18">
    <source>
        <dbReference type="Proteomes" id="UP000838878"/>
    </source>
</evidence>
<dbReference type="FunFam" id="2.10.25.10:FF:000240">
    <property type="entry name" value="Vitamin K-dependent protein S"/>
    <property type="match status" value="1"/>
</dbReference>
<dbReference type="InterPro" id="IPR001881">
    <property type="entry name" value="EGF-like_Ca-bd_dom"/>
</dbReference>
<dbReference type="GO" id="GO:0006897">
    <property type="term" value="P:endocytosis"/>
    <property type="evidence" value="ECO:0007669"/>
    <property type="project" value="UniProtKB-KW"/>
</dbReference>
<dbReference type="PROSITE" id="PS50068">
    <property type="entry name" value="LDLRA_2"/>
    <property type="match status" value="3"/>
</dbReference>
<dbReference type="InterPro" id="IPR018097">
    <property type="entry name" value="EGF_Ca-bd_CS"/>
</dbReference>
<evidence type="ECO:0000256" key="1">
    <source>
        <dbReference type="ARBA" id="ARBA00022536"/>
    </source>
</evidence>
<dbReference type="InterPro" id="IPR002172">
    <property type="entry name" value="LDrepeatLR_classA_rpt"/>
</dbReference>
<evidence type="ECO:0000256" key="13">
    <source>
        <dbReference type="PROSITE-ProRule" id="PRU00461"/>
    </source>
</evidence>
<keyword evidence="18" id="KW-1185">Reference proteome</keyword>
<dbReference type="InterPro" id="IPR036055">
    <property type="entry name" value="LDL_receptor-like_sf"/>
</dbReference>
<keyword evidence="1" id="KW-0245">EGF-like domain</keyword>
<evidence type="ECO:0000259" key="16">
    <source>
        <dbReference type="PROSITE" id="PS01186"/>
    </source>
</evidence>
<feature type="repeat" description="LDL-receptor class B" evidence="13">
    <location>
        <begin position="695"/>
        <end position="737"/>
    </location>
</feature>
<dbReference type="FunFam" id="2.120.10.30:FF:000241">
    <property type="entry name" value="Low-density lipoprotein receptor-related protein 6"/>
    <property type="match status" value="1"/>
</dbReference>
<keyword evidence="5" id="KW-0677">Repeat</keyword>
<evidence type="ECO:0000256" key="9">
    <source>
        <dbReference type="ARBA" id="ARBA00023170"/>
    </source>
</evidence>
<dbReference type="SUPFAM" id="SSF57184">
    <property type="entry name" value="Growth factor receptor domain"/>
    <property type="match status" value="1"/>
</dbReference>
<dbReference type="GO" id="GO:0043235">
    <property type="term" value="C:receptor complex"/>
    <property type="evidence" value="ECO:0007669"/>
    <property type="project" value="TreeGrafter"/>
</dbReference>
<evidence type="ECO:0000256" key="4">
    <source>
        <dbReference type="ARBA" id="ARBA00022729"/>
    </source>
</evidence>
<dbReference type="PROSITE" id="PS01187">
    <property type="entry name" value="EGF_CA"/>
    <property type="match status" value="1"/>
</dbReference>
<dbReference type="SMART" id="SM00135">
    <property type="entry name" value="LY"/>
    <property type="match status" value="5"/>
</dbReference>
<evidence type="ECO:0000256" key="5">
    <source>
        <dbReference type="ARBA" id="ARBA00022737"/>
    </source>
</evidence>
<comment type="subcellular location">
    <subcellularLocation>
        <location evidence="11">Endomembrane system</location>
        <topology evidence="11">Single-pass type I membrane protein</topology>
    </subcellularLocation>
</comment>
<dbReference type="EMBL" id="OV170232">
    <property type="protein sequence ID" value="CAH0717530.1"/>
    <property type="molecule type" value="Genomic_DNA"/>
</dbReference>
<dbReference type="Pfam" id="PF00057">
    <property type="entry name" value="Ldl_recept_a"/>
    <property type="match status" value="2"/>
</dbReference>
<reference evidence="17" key="1">
    <citation type="submission" date="2021-12" db="EMBL/GenBank/DDBJ databases">
        <authorList>
            <person name="Martin H S."/>
        </authorList>
    </citation>
    <scope>NUCLEOTIDE SEQUENCE</scope>
</reference>
<dbReference type="SMART" id="SM00179">
    <property type="entry name" value="EGF_CA"/>
    <property type="match status" value="1"/>
</dbReference>
<dbReference type="SMART" id="SM00192">
    <property type="entry name" value="LDLa"/>
    <property type="match status" value="3"/>
</dbReference>
<name>A0A8J9UZZ7_9NEOP</name>
<evidence type="ECO:0000256" key="15">
    <source>
        <dbReference type="SAM" id="SignalP"/>
    </source>
</evidence>
<dbReference type="Gene3D" id="2.120.10.30">
    <property type="entry name" value="TolB, C-terminal domain"/>
    <property type="match status" value="2"/>
</dbReference>
<evidence type="ECO:0000313" key="17">
    <source>
        <dbReference type="EMBL" id="CAH0717530.1"/>
    </source>
</evidence>
<proteinExistence type="predicted"/>
<keyword evidence="2" id="KW-0254">Endocytosis</keyword>
<comment type="caution">
    <text evidence="12">Lacks conserved residue(s) required for the propagation of feature annotation.</text>
</comment>
<feature type="region of interest" description="Disordered" evidence="14">
    <location>
        <begin position="622"/>
        <end position="641"/>
    </location>
</feature>
<keyword evidence="7" id="KW-0472">Membrane</keyword>
<dbReference type="InterPro" id="IPR011042">
    <property type="entry name" value="6-blade_b-propeller_TolB-like"/>
</dbReference>
<gene>
    <name evidence="17" type="ORF">BINO364_LOCUS4127</name>
</gene>
<dbReference type="SUPFAM" id="SSF57424">
    <property type="entry name" value="LDL receptor-like module"/>
    <property type="match status" value="2"/>
</dbReference>
<dbReference type="PROSITE" id="PS00010">
    <property type="entry name" value="ASX_HYDROXYL"/>
    <property type="match status" value="1"/>
</dbReference>
<feature type="disulfide bond" evidence="12">
    <location>
        <begin position="66"/>
        <end position="81"/>
    </location>
</feature>
<dbReference type="PRINTS" id="PR00261">
    <property type="entry name" value="LDLRECEPTOR"/>
</dbReference>
<protein>
    <recommendedName>
        <fullName evidence="16">EGF-like domain-containing protein</fullName>
    </recommendedName>
</protein>
<dbReference type="InterPro" id="IPR009030">
    <property type="entry name" value="Growth_fac_rcpt_cys_sf"/>
</dbReference>
<evidence type="ECO:0000256" key="3">
    <source>
        <dbReference type="ARBA" id="ARBA00022692"/>
    </source>
</evidence>
<dbReference type="PROSITE" id="PS01186">
    <property type="entry name" value="EGF_2"/>
    <property type="match status" value="1"/>
</dbReference>